<keyword evidence="6" id="KW-0408">Iron</keyword>
<keyword evidence="4" id="KW-0479">Metal-binding</keyword>
<dbReference type="Gene3D" id="1.20.5.190">
    <property type="match status" value="1"/>
</dbReference>
<keyword evidence="5" id="KW-0560">Oxidoreductase</keyword>
<dbReference type="Gene3D" id="3.80.10.10">
    <property type="entry name" value="Ribonuclease Inhibitor"/>
    <property type="match status" value="2"/>
</dbReference>
<accession>A0A1V9ZK75</accession>
<dbReference type="InterPro" id="IPR002401">
    <property type="entry name" value="Cyt_P450_E_grp-I"/>
</dbReference>
<feature type="domain" description="Myb-like" evidence="11">
    <location>
        <begin position="2010"/>
        <end position="2060"/>
    </location>
</feature>
<dbReference type="InterPro" id="IPR009057">
    <property type="entry name" value="Homeodomain-like_sf"/>
</dbReference>
<proteinExistence type="inferred from homology"/>
<protein>
    <submittedName>
        <fullName evidence="14">Uncharacterized protein</fullName>
    </submittedName>
</protein>
<sequence length="2157" mass="249061">MGDHLLKTHNISSWLSCIDDIAPDSVARMQNEASINNGKVPLSTLVKALALESITVLAFGERMGFNTRDATIPIKPNARKFFDALDGFMSTTERLLRYPPYIPLILYPYIPDYKQHEARADYIFGFAHKMVLKKMKSNELKDTSLLAPFLQRPELNEEEANAAAMETFIGGVDTTSTAFQWLAYSIASAANSSEIQMKIRGEVNLAMGTKSVIDQEVLGQLPYIRACVKDTLRLYLVANPNARITTDDMTILGYDIPKGTKIMMTMHTLSRDPSVFDDSNTFIPERWLKREEKSKRSKQVYSTLPFGFGVRSCVGRRLVETELCLLLAHLVRIGCDTAEPSLQGRLQTLLIPERPLTISLQPLQKLKKVNPLFEFWMVHLNKMYRTKSTLSRALSLPFNNIPAPPESGLGLFKSSLAHFLHEDGFQTLYKRFQSLHNTLGPILRFRYVPLMPYLISVADADAVAQIYRSEGQMPLRPNIIYWKLYRDRREWPRGVTASNKYAEWKKFRVGLGDHLLKTHNISSWLSPIDDVAQDTVARMQNEAIINNGKVNLSTPVKAFTLESVTALVFGERMGCITRDVNTPIEPNAKKFIDAIHGFMSTTERLLRYPPFIPLSLFPYIPAYKEHEAHSDYIFDFAHEMVLKKIKSNDLKDTSLLTLFLQRPELNEKEAISAAIDTLIGGVDTTSTAFQWLIYCIATAVNSSEIQMKIRDEVNLAMGTKSVIDQEVLGQLPYIRACVKETLRLYPVANPNARIAAEDMTILGYDIPKGTEIMMAMYTLSRDPSVFDDPDSFIPERWLEREEKSKRLKEAYSTLPFGFGARSCVGRRLAETEMYLLLAHLVRNNEIGCDNAEPPLQGKLQTFLVPERPLAISLQTLCDMLTDASLTLIRRTLSQLSILHIDECRNFSSEVLTATWCDCTKLQNLSAQGCPAVTDRFLHTIATTKRHEDYLPRYLDISKCRNVTDAGMTDIANSPQKMNLNYFAFGQCLQVQSMAFFAFETSKSLASLETLEIPNIDLDEASISWLVNGCKKLKKLNLSNCSSINDFCLLILCQLTKLKWLSLNGCYKVTSKGLSNLLSRESAGADATHRHSSAIEYLNLRNCYEIQNDGLKAIGDACADLQVINLQGLSHVSDTGINIIAKKCTQIHHIVLSGSRNVSFYGRPDVSDEGLCTISKLCRKLTILDIYGAPKVTSYGMVTIASTCHYLRELNLCDTAMEDIVLVAIARNCHQLTTLHLSKCTRLTDIAIEAIASSLFALKHLNLSYCTHLTNKACVALAATRIELSYLDLSGNPNLTDDGLLALVRGCSLLAEVRLKGCERLSEECLRQCASLLPYCGKPNANLDKASSFELPRGPLTSKVVYEGMLMRYQSTITIQYFFRKNRQRYQILLMVTKRKRLRQKRAARRIQRCFRQHLKWKIYLRRFELPKNYTILVHLQSIYRGNQCRKFVREYKPLVIAMSTRLQRCAKQFLYRRHRQTRDIQRIYRGHQGRLAAKARHQEIKNDAGSLIWHWYRRCVAKRDFINRCKIIAHNVRLIQHTYRSYHRRQCFRLVVLNVIDCAIKIQAAMRRTLAIKAVEIRRILYNKSALAIQSLYRGHKIRKWFKLYRNGILDTVIAIQSWVRCRLAMYFFKRSIYCIQIIQKRFRRYIAVRNFNSIVRLRMQLKWQFAAFCIQRNYRGHRGRCRARLFRKIRNCKYAIQGQNAAEYLYRRRFLQRGAVGIIQRWFRETYNRIRLAKIHAWRVHQGAYCICRYMKGWLSRIQYQKKRVFLTALTLDMQRVYRGHRGRCIYRALLLAYRRLMGAIEAERLVRGFLTRRSTKKMRENFTKAALLVQRIYRGKLGRHIAAIERAKLVLEAKEKYLKSVRGAVFAKINSLPRKEQKCLMERQVELLERTKRMLTRRRIGYEKKMEQIRITRQQLWLLANNVVGEHYKMHRNIIGASENVYISKLEYEEKLQRRAALTSELIDIHIKMMMFKRALRDKINETRVMEPKEFWDVANATGIFDKMDLPTKEYQTGRWTKKEHALFLEGLKLYGKSWKDISALVGTRTLVQIRTHAQKYLQKQNKPQFSNNKFYGQPLPINSTIDQLLEEDSSDDQAQTYPKRKRDEKENFVIKTYQPIAPNYKRRRDFFNPIAFTQWKMPISMNLTPLGWVQSTLE</sequence>
<evidence type="ECO:0000259" key="12">
    <source>
        <dbReference type="PROSITE" id="PS51293"/>
    </source>
</evidence>
<dbReference type="PROSITE" id="PS00086">
    <property type="entry name" value="CYTOCHROME_P450"/>
    <property type="match status" value="2"/>
</dbReference>
<dbReference type="Pfam" id="PF00249">
    <property type="entry name" value="Myb_DNA-binding"/>
    <property type="match status" value="1"/>
</dbReference>
<evidence type="ECO:0000313" key="14">
    <source>
        <dbReference type="EMBL" id="OQR98394.1"/>
    </source>
</evidence>
<evidence type="ECO:0000259" key="11">
    <source>
        <dbReference type="PROSITE" id="PS50090"/>
    </source>
</evidence>
<comment type="similarity">
    <text evidence="2">Belongs to the cytochrome P450 family.</text>
</comment>
<dbReference type="InterPro" id="IPR017930">
    <property type="entry name" value="Myb_dom"/>
</dbReference>
<dbReference type="InterPro" id="IPR036396">
    <property type="entry name" value="Cyt_P450_sf"/>
</dbReference>
<dbReference type="Pfam" id="PF00067">
    <property type="entry name" value="p450"/>
    <property type="match status" value="2"/>
</dbReference>
<dbReference type="InterPro" id="IPR032675">
    <property type="entry name" value="LRR_dom_sf"/>
</dbReference>
<evidence type="ECO:0000256" key="10">
    <source>
        <dbReference type="ARBA" id="ARBA00023242"/>
    </source>
</evidence>
<dbReference type="PRINTS" id="PR00463">
    <property type="entry name" value="EP450I"/>
</dbReference>
<dbReference type="PRINTS" id="PR00385">
    <property type="entry name" value="P450"/>
</dbReference>
<dbReference type="SUPFAM" id="SSF52047">
    <property type="entry name" value="RNI-like"/>
    <property type="match status" value="2"/>
</dbReference>
<comment type="caution">
    <text evidence="14">The sequence shown here is derived from an EMBL/GenBank/DDBJ whole genome shotgun (WGS) entry which is preliminary data.</text>
</comment>
<dbReference type="InterPro" id="IPR050479">
    <property type="entry name" value="CYP11_CYP27_families"/>
</dbReference>
<dbReference type="PROSITE" id="PS50096">
    <property type="entry name" value="IQ"/>
    <property type="match status" value="6"/>
</dbReference>
<dbReference type="PROSITE" id="PS51294">
    <property type="entry name" value="HTH_MYB"/>
    <property type="match status" value="1"/>
</dbReference>
<dbReference type="Proteomes" id="UP000243217">
    <property type="component" value="Unassembled WGS sequence"/>
</dbReference>
<dbReference type="Gene3D" id="1.10.10.60">
    <property type="entry name" value="Homeodomain-like"/>
    <property type="match status" value="1"/>
</dbReference>
<dbReference type="InterPro" id="IPR057207">
    <property type="entry name" value="FBXL15_LRR"/>
</dbReference>
<dbReference type="InterPro" id="IPR006447">
    <property type="entry name" value="Myb_dom_plants"/>
</dbReference>
<dbReference type="GO" id="GO:0016705">
    <property type="term" value="F:oxidoreductase activity, acting on paired donors, with incorporation or reduction of molecular oxygen"/>
    <property type="evidence" value="ECO:0007669"/>
    <property type="project" value="InterPro"/>
</dbReference>
<evidence type="ECO:0000256" key="2">
    <source>
        <dbReference type="ARBA" id="ARBA00010617"/>
    </source>
</evidence>
<dbReference type="PROSITE" id="PS50090">
    <property type="entry name" value="MYB_LIKE"/>
    <property type="match status" value="1"/>
</dbReference>
<dbReference type="InterPro" id="IPR001005">
    <property type="entry name" value="SANT/Myb"/>
</dbReference>
<evidence type="ECO:0000256" key="3">
    <source>
        <dbReference type="ARBA" id="ARBA00022617"/>
    </source>
</evidence>
<dbReference type="InterPro" id="IPR006553">
    <property type="entry name" value="Leu-rich_rpt_Cys-con_subtyp"/>
</dbReference>
<evidence type="ECO:0000256" key="1">
    <source>
        <dbReference type="ARBA" id="ARBA00001971"/>
    </source>
</evidence>
<gene>
    <name evidence="14" type="ORF">THRCLA_06726</name>
</gene>
<dbReference type="InterPro" id="IPR001128">
    <property type="entry name" value="Cyt_P450"/>
</dbReference>
<dbReference type="EMBL" id="JNBS01001857">
    <property type="protein sequence ID" value="OQR98394.1"/>
    <property type="molecule type" value="Genomic_DNA"/>
</dbReference>
<dbReference type="InterPro" id="IPR017884">
    <property type="entry name" value="SANT_dom"/>
</dbReference>
<keyword evidence="8" id="KW-0503">Monooxygenase</keyword>
<evidence type="ECO:0000259" key="13">
    <source>
        <dbReference type="PROSITE" id="PS51294"/>
    </source>
</evidence>
<dbReference type="PROSITE" id="PS51293">
    <property type="entry name" value="SANT"/>
    <property type="match status" value="1"/>
</dbReference>
<dbReference type="PANTHER" id="PTHR24279:SF120">
    <property type="entry name" value="CYTOCHROME P450"/>
    <property type="match status" value="1"/>
</dbReference>
<name>A0A1V9ZK75_9STRA</name>
<dbReference type="GO" id="GO:0005506">
    <property type="term" value="F:iron ion binding"/>
    <property type="evidence" value="ECO:0007669"/>
    <property type="project" value="InterPro"/>
</dbReference>
<evidence type="ECO:0000256" key="5">
    <source>
        <dbReference type="ARBA" id="ARBA00023002"/>
    </source>
</evidence>
<dbReference type="OrthoDB" id="423607at2759"/>
<dbReference type="CDD" id="cd11054">
    <property type="entry name" value="CYP24A1-like"/>
    <property type="match status" value="1"/>
</dbReference>
<evidence type="ECO:0000313" key="15">
    <source>
        <dbReference type="Proteomes" id="UP000243217"/>
    </source>
</evidence>
<keyword evidence="15" id="KW-1185">Reference proteome</keyword>
<organism evidence="14 15">
    <name type="scientific">Thraustotheca clavata</name>
    <dbReference type="NCBI Taxonomy" id="74557"/>
    <lineage>
        <taxon>Eukaryota</taxon>
        <taxon>Sar</taxon>
        <taxon>Stramenopiles</taxon>
        <taxon>Oomycota</taxon>
        <taxon>Saprolegniomycetes</taxon>
        <taxon>Saprolegniales</taxon>
        <taxon>Achlyaceae</taxon>
        <taxon>Thraustotheca</taxon>
    </lineage>
</organism>
<keyword evidence="10" id="KW-0539">Nucleus</keyword>
<dbReference type="GO" id="GO:0020037">
    <property type="term" value="F:heme binding"/>
    <property type="evidence" value="ECO:0007669"/>
    <property type="project" value="InterPro"/>
</dbReference>
<dbReference type="SUPFAM" id="SSF48264">
    <property type="entry name" value="Cytochrome P450"/>
    <property type="match status" value="2"/>
</dbReference>
<keyword evidence="7" id="KW-0805">Transcription regulation</keyword>
<keyword evidence="3" id="KW-0349">Heme</keyword>
<evidence type="ECO:0000256" key="4">
    <source>
        <dbReference type="ARBA" id="ARBA00022723"/>
    </source>
</evidence>
<dbReference type="PANTHER" id="PTHR24279">
    <property type="entry name" value="CYTOCHROME P450"/>
    <property type="match status" value="1"/>
</dbReference>
<dbReference type="SMART" id="SM00717">
    <property type="entry name" value="SANT"/>
    <property type="match status" value="1"/>
</dbReference>
<dbReference type="GO" id="GO:0003677">
    <property type="term" value="F:DNA binding"/>
    <property type="evidence" value="ECO:0007669"/>
    <property type="project" value="InterPro"/>
</dbReference>
<dbReference type="STRING" id="74557.A0A1V9ZK75"/>
<evidence type="ECO:0000256" key="9">
    <source>
        <dbReference type="ARBA" id="ARBA00023163"/>
    </source>
</evidence>
<dbReference type="CDD" id="cd00167">
    <property type="entry name" value="SANT"/>
    <property type="match status" value="1"/>
</dbReference>
<comment type="cofactor">
    <cofactor evidence="1">
        <name>heme</name>
        <dbReference type="ChEBI" id="CHEBI:30413"/>
    </cofactor>
</comment>
<dbReference type="SMART" id="SM00367">
    <property type="entry name" value="LRR_CC"/>
    <property type="match status" value="13"/>
</dbReference>
<dbReference type="SUPFAM" id="SSF46689">
    <property type="entry name" value="Homeodomain-like"/>
    <property type="match status" value="1"/>
</dbReference>
<dbReference type="SMART" id="SM00015">
    <property type="entry name" value="IQ"/>
    <property type="match status" value="10"/>
</dbReference>
<keyword evidence="9" id="KW-0804">Transcription</keyword>
<dbReference type="InterPro" id="IPR017972">
    <property type="entry name" value="Cyt_P450_CS"/>
</dbReference>
<evidence type="ECO:0000256" key="6">
    <source>
        <dbReference type="ARBA" id="ARBA00023004"/>
    </source>
</evidence>
<dbReference type="NCBIfam" id="TIGR01557">
    <property type="entry name" value="myb_SHAQKYF"/>
    <property type="match status" value="1"/>
</dbReference>
<dbReference type="Pfam" id="PF25372">
    <property type="entry name" value="DUF7885"/>
    <property type="match status" value="2"/>
</dbReference>
<dbReference type="GO" id="GO:0004497">
    <property type="term" value="F:monooxygenase activity"/>
    <property type="evidence" value="ECO:0007669"/>
    <property type="project" value="UniProtKB-KW"/>
</dbReference>
<evidence type="ECO:0000256" key="7">
    <source>
        <dbReference type="ARBA" id="ARBA00023015"/>
    </source>
</evidence>
<feature type="domain" description="HTH myb-type" evidence="13">
    <location>
        <begin position="2010"/>
        <end position="2064"/>
    </location>
</feature>
<evidence type="ECO:0000256" key="8">
    <source>
        <dbReference type="ARBA" id="ARBA00023033"/>
    </source>
</evidence>
<dbReference type="Gene3D" id="1.10.630.10">
    <property type="entry name" value="Cytochrome P450"/>
    <property type="match status" value="2"/>
</dbReference>
<dbReference type="InterPro" id="IPR000048">
    <property type="entry name" value="IQ_motif_EF-hand-BS"/>
</dbReference>
<reference evidence="14 15" key="1">
    <citation type="journal article" date="2014" name="Genome Biol. Evol.">
        <title>The secreted proteins of Achlya hypogyna and Thraustotheca clavata identify the ancestral oomycete secretome and reveal gene acquisitions by horizontal gene transfer.</title>
        <authorList>
            <person name="Misner I."/>
            <person name="Blouin N."/>
            <person name="Leonard G."/>
            <person name="Richards T.A."/>
            <person name="Lane C.E."/>
        </authorList>
    </citation>
    <scope>NUCLEOTIDE SEQUENCE [LARGE SCALE GENOMIC DNA]</scope>
    <source>
        <strain evidence="14 15">ATCC 34112</strain>
    </source>
</reference>
<feature type="domain" description="SANT" evidence="12">
    <location>
        <begin position="2017"/>
        <end position="2065"/>
    </location>
</feature>